<gene>
    <name evidence="3" type="ORF">SHERM_19053</name>
</gene>
<evidence type="ECO:0000259" key="2">
    <source>
        <dbReference type="Pfam" id="PF05970"/>
    </source>
</evidence>
<dbReference type="GO" id="GO:0006281">
    <property type="term" value="P:DNA repair"/>
    <property type="evidence" value="ECO:0007669"/>
    <property type="project" value="UniProtKB-KW"/>
</dbReference>
<dbReference type="GO" id="GO:0016787">
    <property type="term" value="F:hydrolase activity"/>
    <property type="evidence" value="ECO:0007669"/>
    <property type="project" value="UniProtKB-KW"/>
</dbReference>
<keyword evidence="1" id="KW-0547">Nucleotide-binding</keyword>
<keyword evidence="1" id="KW-0234">DNA repair</keyword>
<feature type="domain" description="DNA helicase Pif1-like DEAD-box helicase" evidence="2">
    <location>
        <begin position="1"/>
        <end position="112"/>
    </location>
</feature>
<dbReference type="GO" id="GO:0005524">
    <property type="term" value="F:ATP binding"/>
    <property type="evidence" value="ECO:0007669"/>
    <property type="project" value="UniProtKB-KW"/>
</dbReference>
<dbReference type="Proteomes" id="UP001153555">
    <property type="component" value="Unassembled WGS sequence"/>
</dbReference>
<dbReference type="Pfam" id="PF05970">
    <property type="entry name" value="PIF1"/>
    <property type="match status" value="1"/>
</dbReference>
<comment type="caution">
    <text evidence="3">The sequence shown here is derived from an EMBL/GenBank/DDBJ whole genome shotgun (WGS) entry which is preliminary data.</text>
</comment>
<protein>
    <recommendedName>
        <fullName evidence="1">ATP-dependent DNA helicase</fullName>
        <ecNumber evidence="1">5.6.2.3</ecNumber>
    </recommendedName>
</protein>
<dbReference type="OrthoDB" id="911765at2759"/>
<keyword evidence="1" id="KW-0378">Hydrolase</keyword>
<dbReference type="GO" id="GO:0006310">
    <property type="term" value="P:DNA recombination"/>
    <property type="evidence" value="ECO:0007669"/>
    <property type="project" value="UniProtKB-KW"/>
</dbReference>
<evidence type="ECO:0000313" key="3">
    <source>
        <dbReference type="EMBL" id="CAA0821051.1"/>
    </source>
</evidence>
<keyword evidence="1" id="KW-0227">DNA damage</keyword>
<accession>A0A9N7N5K8</accession>
<sequence>MMHKHCFEAVQTSLQAIMGAVDPSNSNKPFGGKPVVFGGNFRQILPVIPKGSRQDIVNATINSSDIWRNCTVLRLTKNMRLQSISDADERDVLTTFAEWIASIGHGTIRGSNDSCAAIDILEDIQLKTLDDPIATIVESIYPMFKNATDDPSYLKDRAILAPTLEVVGSINH</sequence>
<dbReference type="SUPFAM" id="SSF52540">
    <property type="entry name" value="P-loop containing nucleoside triphosphate hydrolases"/>
    <property type="match status" value="1"/>
</dbReference>
<proteinExistence type="inferred from homology"/>
<dbReference type="GO" id="GO:0000723">
    <property type="term" value="P:telomere maintenance"/>
    <property type="evidence" value="ECO:0007669"/>
    <property type="project" value="InterPro"/>
</dbReference>
<evidence type="ECO:0000256" key="1">
    <source>
        <dbReference type="RuleBase" id="RU363044"/>
    </source>
</evidence>
<dbReference type="PANTHER" id="PTHR10492:SF97">
    <property type="entry name" value="ATP-DEPENDENT DNA HELICASE"/>
    <property type="match status" value="1"/>
</dbReference>
<organism evidence="3 4">
    <name type="scientific">Striga hermonthica</name>
    <name type="common">Purple witchweed</name>
    <name type="synonym">Buchnera hermonthica</name>
    <dbReference type="NCBI Taxonomy" id="68872"/>
    <lineage>
        <taxon>Eukaryota</taxon>
        <taxon>Viridiplantae</taxon>
        <taxon>Streptophyta</taxon>
        <taxon>Embryophyta</taxon>
        <taxon>Tracheophyta</taxon>
        <taxon>Spermatophyta</taxon>
        <taxon>Magnoliopsida</taxon>
        <taxon>eudicotyledons</taxon>
        <taxon>Gunneridae</taxon>
        <taxon>Pentapetalae</taxon>
        <taxon>asterids</taxon>
        <taxon>lamiids</taxon>
        <taxon>Lamiales</taxon>
        <taxon>Orobanchaceae</taxon>
        <taxon>Buchnereae</taxon>
        <taxon>Striga</taxon>
    </lineage>
</organism>
<dbReference type="AlphaFoldDB" id="A0A9N7N5K8"/>
<reference evidence="3" key="1">
    <citation type="submission" date="2019-12" db="EMBL/GenBank/DDBJ databases">
        <authorList>
            <person name="Scholes J."/>
        </authorList>
    </citation>
    <scope>NUCLEOTIDE SEQUENCE</scope>
</reference>
<keyword evidence="1" id="KW-0067">ATP-binding</keyword>
<dbReference type="EMBL" id="CACSLK010020742">
    <property type="protein sequence ID" value="CAA0821051.1"/>
    <property type="molecule type" value="Genomic_DNA"/>
</dbReference>
<dbReference type="InterPro" id="IPR027417">
    <property type="entry name" value="P-loop_NTPase"/>
</dbReference>
<keyword evidence="1" id="KW-0233">DNA recombination</keyword>
<dbReference type="GO" id="GO:0043139">
    <property type="term" value="F:5'-3' DNA helicase activity"/>
    <property type="evidence" value="ECO:0007669"/>
    <property type="project" value="UniProtKB-EC"/>
</dbReference>
<comment type="cofactor">
    <cofactor evidence="1">
        <name>Mg(2+)</name>
        <dbReference type="ChEBI" id="CHEBI:18420"/>
    </cofactor>
</comment>
<keyword evidence="1 3" id="KW-0347">Helicase</keyword>
<name>A0A9N7N5K8_STRHE</name>
<comment type="catalytic activity">
    <reaction evidence="1">
        <text>ATP + H2O = ADP + phosphate + H(+)</text>
        <dbReference type="Rhea" id="RHEA:13065"/>
        <dbReference type="ChEBI" id="CHEBI:15377"/>
        <dbReference type="ChEBI" id="CHEBI:15378"/>
        <dbReference type="ChEBI" id="CHEBI:30616"/>
        <dbReference type="ChEBI" id="CHEBI:43474"/>
        <dbReference type="ChEBI" id="CHEBI:456216"/>
        <dbReference type="EC" id="5.6.2.3"/>
    </reaction>
</comment>
<dbReference type="InterPro" id="IPR010285">
    <property type="entry name" value="DNA_helicase_pif1-like_DEAD"/>
</dbReference>
<evidence type="ECO:0000313" key="4">
    <source>
        <dbReference type="Proteomes" id="UP001153555"/>
    </source>
</evidence>
<dbReference type="EC" id="5.6.2.3" evidence="1"/>
<dbReference type="PANTHER" id="PTHR10492">
    <property type="match status" value="1"/>
</dbReference>
<keyword evidence="4" id="KW-1185">Reference proteome</keyword>
<comment type="similarity">
    <text evidence="1">Belongs to the helicase family.</text>
</comment>